<dbReference type="Proteomes" id="UP000038010">
    <property type="component" value="Unassembled WGS sequence"/>
</dbReference>
<name>A0A0N1H2L2_9EURO</name>
<dbReference type="VEuPathDB" id="FungiDB:AB675_4941"/>
<dbReference type="SUPFAM" id="SSF51197">
    <property type="entry name" value="Clavaminate synthase-like"/>
    <property type="match status" value="1"/>
</dbReference>
<dbReference type="AlphaFoldDB" id="A0A0N1H2L2"/>
<gene>
    <name evidence="1" type="ORF">AB675_4941</name>
</gene>
<dbReference type="PANTHER" id="PTHR30613">
    <property type="entry name" value="UNCHARACTERIZED PROTEIN YBIU-RELATED"/>
    <property type="match status" value="1"/>
</dbReference>
<dbReference type="EMBL" id="LFJN01000055">
    <property type="protein sequence ID" value="KPI34620.1"/>
    <property type="molecule type" value="Genomic_DNA"/>
</dbReference>
<dbReference type="PANTHER" id="PTHR30613:SF1">
    <property type="entry name" value="DUF1479 DOMAIN PROTEIN (AFU_ORTHOLOGUE AFUA_5G09280)"/>
    <property type="match status" value="1"/>
</dbReference>
<reference evidence="1 2" key="1">
    <citation type="submission" date="2015-06" db="EMBL/GenBank/DDBJ databases">
        <title>Draft genome of the ant-associated black yeast Phialophora attae CBS 131958.</title>
        <authorList>
            <person name="Moreno L.F."/>
            <person name="Stielow B.J."/>
            <person name="de Hoog S."/>
            <person name="Vicente V.A."/>
            <person name="Weiss V.A."/>
            <person name="de Vries M."/>
            <person name="Cruz L.M."/>
            <person name="Souza E.M."/>
        </authorList>
    </citation>
    <scope>NUCLEOTIDE SEQUENCE [LARGE SCALE GENOMIC DNA]</scope>
    <source>
        <strain evidence="1 2">CBS 131958</strain>
    </source>
</reference>
<protein>
    <submittedName>
        <fullName evidence="1">Uncharacterized protein</fullName>
    </submittedName>
</protein>
<dbReference type="InterPro" id="IPR010856">
    <property type="entry name" value="Gig2-like"/>
</dbReference>
<dbReference type="OrthoDB" id="4159307at2759"/>
<comment type="caution">
    <text evidence="1">The sequence shown here is derived from an EMBL/GenBank/DDBJ whole genome shotgun (WGS) entry which is preliminary data.</text>
</comment>
<dbReference type="STRING" id="1664694.A0A0N1H2L2"/>
<dbReference type="InterPro" id="IPR027443">
    <property type="entry name" value="IPNS-like_sf"/>
</dbReference>
<keyword evidence="2" id="KW-1185">Reference proteome</keyword>
<dbReference type="Gene3D" id="2.60.120.330">
    <property type="entry name" value="B-lactam Antibiotic, Isopenicillin N Synthase, Chain"/>
    <property type="match status" value="1"/>
</dbReference>
<organism evidence="1 2">
    <name type="scientific">Cyphellophora attinorum</name>
    <dbReference type="NCBI Taxonomy" id="1664694"/>
    <lineage>
        <taxon>Eukaryota</taxon>
        <taxon>Fungi</taxon>
        <taxon>Dikarya</taxon>
        <taxon>Ascomycota</taxon>
        <taxon>Pezizomycotina</taxon>
        <taxon>Eurotiomycetes</taxon>
        <taxon>Chaetothyriomycetidae</taxon>
        <taxon>Chaetothyriales</taxon>
        <taxon>Cyphellophoraceae</taxon>
        <taxon>Cyphellophora</taxon>
    </lineage>
</organism>
<proteinExistence type="predicted"/>
<dbReference type="GeneID" id="28736995"/>
<evidence type="ECO:0000313" key="1">
    <source>
        <dbReference type="EMBL" id="KPI34620.1"/>
    </source>
</evidence>
<dbReference type="RefSeq" id="XP_017994583.1">
    <property type="nucleotide sequence ID" value="XM_018145115.1"/>
</dbReference>
<accession>A0A0N1H2L2</accession>
<sequence>MSQTTVKTQEQYPCPLLEQRFSELKQAIIKPEDRDRVSESYARLKDALERESSRIAGLGPKAIPEVDFSIIESNGGQLPPSLVSVVHDTGCVIIRDVVSEAQATAWEAELKAYTKNHPKAYGFPKTNPTTYSLYWTRPQVQIRSHPRVMKAMNAVSRLWHVEDEAGCLFDLDSQVVYADRFRIRRPGLEYTLNAHQDSGAIERWEDPSYRACYQKIFEGKWEDYDAWAADHRSKAKTDLYYTGQSCSAFRSLQGWLSLSHTSPNSGTLRLLPSLKLTTAYQMLRPYFILNESFDNTTPLFPGATPADLQFKPPTPSIRI</sequence>
<dbReference type="Pfam" id="PF07350">
    <property type="entry name" value="Gig2-like"/>
    <property type="match status" value="1"/>
</dbReference>
<evidence type="ECO:0000313" key="2">
    <source>
        <dbReference type="Proteomes" id="UP000038010"/>
    </source>
</evidence>